<dbReference type="OrthoDB" id="9808398at2"/>
<evidence type="ECO:0000256" key="1">
    <source>
        <dbReference type="ARBA" id="ARBA00022428"/>
    </source>
</evidence>
<dbReference type="STRING" id="197479.BFW38_07935"/>
<dbReference type="Pfam" id="PF12697">
    <property type="entry name" value="Abhydrolase_6"/>
    <property type="match status" value="1"/>
</dbReference>
<accession>A0A1E2VA03</accession>
<dbReference type="NCBIfam" id="TIGR03695">
    <property type="entry name" value="menH_SHCHC"/>
    <property type="match status" value="1"/>
</dbReference>
<dbReference type="EC" id="4.2.99.20" evidence="3"/>
<name>A0A1E2VA03_9GAMM</name>
<evidence type="ECO:0000256" key="3">
    <source>
        <dbReference type="HAMAP-Rule" id="MF_01660"/>
    </source>
</evidence>
<dbReference type="GO" id="GO:0009234">
    <property type="term" value="P:menaquinone biosynthetic process"/>
    <property type="evidence" value="ECO:0007669"/>
    <property type="project" value="UniProtKB-UniRule"/>
</dbReference>
<evidence type="ECO:0000256" key="2">
    <source>
        <dbReference type="ARBA" id="ARBA00023239"/>
    </source>
</evidence>
<protein>
    <recommendedName>
        <fullName evidence="3">Putative 2-succinyl-6-hydroxy-2,4-cyclohexadiene-1-carboxylate synthase</fullName>
        <shortName evidence="3">SHCHC synthase</shortName>
        <ecNumber evidence="3">4.2.99.20</ecNumber>
    </recommendedName>
</protein>
<proteinExistence type="inferred from homology"/>
<comment type="pathway">
    <text evidence="3">Quinol/quinone metabolism; menaquinone biosynthesis.</text>
</comment>
<dbReference type="SUPFAM" id="SSF53474">
    <property type="entry name" value="alpha/beta-Hydrolases"/>
    <property type="match status" value="1"/>
</dbReference>
<dbReference type="UniPathway" id="UPA00079"/>
<dbReference type="InterPro" id="IPR022485">
    <property type="entry name" value="SHCHC_synthase_MenH"/>
</dbReference>
<feature type="domain" description="AB hydrolase-1" evidence="4">
    <location>
        <begin position="6"/>
        <end position="234"/>
    </location>
</feature>
<comment type="subunit">
    <text evidence="3">Monomer.</text>
</comment>
<dbReference type="AlphaFoldDB" id="A0A1E2VA03"/>
<reference evidence="5 6" key="1">
    <citation type="submission" date="2016-08" db="EMBL/GenBank/DDBJ databases">
        <authorList>
            <person name="Seilhamer J.J."/>
        </authorList>
    </citation>
    <scope>NUCLEOTIDE SEQUENCE [LARGE SCALE GENOMIC DNA]</scope>
    <source>
        <strain evidence="5 6">PH27A</strain>
    </source>
</reference>
<comment type="function">
    <text evidence="3">Catalyzes a proton abstraction reaction that results in 2,5-elimination of pyruvate from 2-succinyl-5-enolpyruvyl-6-hydroxy-3-cyclohexene-1-carboxylate (SEPHCHC) and the formation of 2-succinyl-6-hydroxy-2,4-cyclohexadiene-1-carboxylate (SHCHC).</text>
</comment>
<organism evidence="5 6">
    <name type="scientific">Terasakiispira papahanaumokuakeensis</name>
    <dbReference type="NCBI Taxonomy" id="197479"/>
    <lineage>
        <taxon>Bacteria</taxon>
        <taxon>Pseudomonadati</taxon>
        <taxon>Pseudomonadota</taxon>
        <taxon>Gammaproteobacteria</taxon>
        <taxon>Oceanospirillales</taxon>
        <taxon>Terasakiispira</taxon>
    </lineage>
</organism>
<dbReference type="HAMAP" id="MF_01660">
    <property type="entry name" value="MenH"/>
    <property type="match status" value="1"/>
</dbReference>
<keyword evidence="6" id="KW-1185">Reference proteome</keyword>
<keyword evidence="1 3" id="KW-0474">Menaquinone biosynthesis</keyword>
<dbReference type="PANTHER" id="PTHR42916:SF1">
    <property type="entry name" value="PROTEIN PHYLLO, CHLOROPLASTIC"/>
    <property type="match status" value="1"/>
</dbReference>
<gene>
    <name evidence="3" type="primary">menH</name>
    <name evidence="5" type="ORF">BFW38_07935</name>
</gene>
<sequence length="247" mass="27864">MPMPPVVMLHGFLGDRADFPLNSALSSAAYPLDLPGHGQQTQYRLSKHQGFADFGHYFEACITALGLQDYWLYGYSLGGRLALSIAARQPEGLRGVILESVHPGLTDAESRVARCQHDHAWAEAFREEPMTQVLARWYQQAVFANLSEPQRQQLIQRRQHNQGAAVADMLEATSLGRQPDYRSWLSTPHCPVHYLAPGQDLKFKQLGQAVQSCHPDIQLHHFHDAGHNLHQACPRQWQQILQEILHA</sequence>
<evidence type="ECO:0000313" key="6">
    <source>
        <dbReference type="Proteomes" id="UP000094291"/>
    </source>
</evidence>
<comment type="similarity">
    <text evidence="3">Belongs to the AB hydrolase superfamily. MenH family.</text>
</comment>
<dbReference type="GO" id="GO:0070205">
    <property type="term" value="F:2-succinyl-6-hydroxy-2,4-cyclohexadiene-1-carboxylate synthase activity"/>
    <property type="evidence" value="ECO:0007669"/>
    <property type="project" value="UniProtKB-UniRule"/>
</dbReference>
<dbReference type="Proteomes" id="UP000094291">
    <property type="component" value="Unassembled WGS sequence"/>
</dbReference>
<comment type="caution">
    <text evidence="5">The sequence shown here is derived from an EMBL/GenBank/DDBJ whole genome shotgun (WGS) entry which is preliminary data.</text>
</comment>
<evidence type="ECO:0000259" key="4">
    <source>
        <dbReference type="Pfam" id="PF12697"/>
    </source>
</evidence>
<dbReference type="EMBL" id="MDTQ01000001">
    <property type="protein sequence ID" value="ODC03485.1"/>
    <property type="molecule type" value="Genomic_DNA"/>
</dbReference>
<dbReference type="InterPro" id="IPR000073">
    <property type="entry name" value="AB_hydrolase_1"/>
</dbReference>
<evidence type="ECO:0000313" key="5">
    <source>
        <dbReference type="EMBL" id="ODC03485.1"/>
    </source>
</evidence>
<comment type="pathway">
    <text evidence="3">Quinol/quinone metabolism; 1,4-dihydroxy-2-naphthoate biosynthesis; 1,4-dihydroxy-2-naphthoate from chorismate: step 3/7.</text>
</comment>
<comment type="catalytic activity">
    <reaction evidence="3">
        <text>5-enolpyruvoyl-6-hydroxy-2-succinyl-cyclohex-3-ene-1-carboxylate = (1R,6R)-6-hydroxy-2-succinyl-cyclohexa-2,4-diene-1-carboxylate + pyruvate</text>
        <dbReference type="Rhea" id="RHEA:25597"/>
        <dbReference type="ChEBI" id="CHEBI:15361"/>
        <dbReference type="ChEBI" id="CHEBI:58689"/>
        <dbReference type="ChEBI" id="CHEBI:58818"/>
        <dbReference type="EC" id="4.2.99.20"/>
    </reaction>
</comment>
<dbReference type="Gene3D" id="3.40.50.1820">
    <property type="entry name" value="alpha/beta hydrolase"/>
    <property type="match status" value="1"/>
</dbReference>
<dbReference type="RefSeq" id="WP_068997901.1">
    <property type="nucleotide sequence ID" value="NZ_MDTQ01000001.1"/>
</dbReference>
<dbReference type="PANTHER" id="PTHR42916">
    <property type="entry name" value="2-SUCCINYL-5-ENOLPYRUVYL-6-HYDROXY-3-CYCLOHEXENE-1-CARBOXYLATE SYNTHASE"/>
    <property type="match status" value="1"/>
</dbReference>
<dbReference type="UniPathway" id="UPA01057">
    <property type="reaction ID" value="UER00900"/>
</dbReference>
<dbReference type="InterPro" id="IPR029058">
    <property type="entry name" value="AB_hydrolase_fold"/>
</dbReference>
<keyword evidence="2 3" id="KW-0456">Lyase</keyword>